<dbReference type="GeneID" id="11531255"/>
<dbReference type="EMBL" id="HE612860">
    <property type="protein sequence ID" value="CCE63115.1"/>
    <property type="molecule type" value="Genomic_DNA"/>
</dbReference>
<name>G8BT87_TETPH</name>
<proteinExistence type="predicted"/>
<evidence type="ECO:0000313" key="1">
    <source>
        <dbReference type="EMBL" id="CCE63115.1"/>
    </source>
</evidence>
<dbReference type="HOGENOM" id="CLU_1611916_0_0_1"/>
<dbReference type="AlphaFoldDB" id="G8BT87"/>
<evidence type="ECO:0000313" key="2">
    <source>
        <dbReference type="Proteomes" id="UP000005666"/>
    </source>
</evidence>
<dbReference type="RefSeq" id="XP_003685549.1">
    <property type="nucleotide sequence ID" value="XM_003685501.1"/>
</dbReference>
<dbReference type="Proteomes" id="UP000005666">
    <property type="component" value="Chromosome 5"/>
</dbReference>
<gene>
    <name evidence="1" type="primary">TPHA0E00180</name>
    <name evidence="1" type="ordered locus">TPHA_0E00180</name>
</gene>
<keyword evidence="2" id="KW-1185">Reference proteome</keyword>
<dbReference type="OrthoDB" id="4063703at2759"/>
<dbReference type="KEGG" id="tpf:TPHA_0E00180"/>
<reference evidence="1 2" key="1">
    <citation type="journal article" date="2011" name="Proc. Natl. Acad. Sci. U.S.A.">
        <title>Evolutionary erosion of yeast sex chromosomes by mating-type switching accidents.</title>
        <authorList>
            <person name="Gordon J.L."/>
            <person name="Armisen D."/>
            <person name="Proux-Wera E."/>
            <person name="Oheigeartaigh S.S."/>
            <person name="Byrne K.P."/>
            <person name="Wolfe K.H."/>
        </authorList>
    </citation>
    <scope>NUCLEOTIDE SEQUENCE [LARGE SCALE GENOMIC DNA]</scope>
    <source>
        <strain evidence="2">ATCC 24235 / CBS 4417 / NBRC 1672 / NRRL Y-8282 / UCD 70-5</strain>
    </source>
</reference>
<protein>
    <submittedName>
        <fullName evidence="1">Uncharacterized protein</fullName>
    </submittedName>
</protein>
<sequence>MKSRLIIDHKRLVSHLDSRKKNKKAISELLATKKKYNKTYSKLKLNNNFHNFKCSSASVSDLRLSINKFNMLLKASSNKYDEIHDINSIEKLSQNEFIVTTIDSKTLILHSNEKNVVNSNNYTLKYQQVAINSKYYLSLYNDLNWYLDWKFYDKIKTLLKAYIHT</sequence>
<organism evidence="1 2">
    <name type="scientific">Tetrapisispora phaffii (strain ATCC 24235 / CBS 4417 / NBRC 1672 / NRRL Y-8282 / UCD 70-5)</name>
    <name type="common">Yeast</name>
    <name type="synonym">Fabospora phaffii</name>
    <dbReference type="NCBI Taxonomy" id="1071381"/>
    <lineage>
        <taxon>Eukaryota</taxon>
        <taxon>Fungi</taxon>
        <taxon>Dikarya</taxon>
        <taxon>Ascomycota</taxon>
        <taxon>Saccharomycotina</taxon>
        <taxon>Saccharomycetes</taxon>
        <taxon>Saccharomycetales</taxon>
        <taxon>Saccharomycetaceae</taxon>
        <taxon>Tetrapisispora</taxon>
    </lineage>
</organism>
<accession>G8BT87</accession>